<evidence type="ECO:0000256" key="1">
    <source>
        <dbReference type="ARBA" id="ARBA00022443"/>
    </source>
</evidence>
<dbReference type="InterPro" id="IPR036028">
    <property type="entry name" value="SH3-like_dom_sf"/>
</dbReference>
<evidence type="ECO:0000256" key="2">
    <source>
        <dbReference type="PROSITE-ProRule" id="PRU00192"/>
    </source>
</evidence>
<dbReference type="SUPFAM" id="SSF50044">
    <property type="entry name" value="SH3-domain"/>
    <property type="match status" value="1"/>
</dbReference>
<dbReference type="SMART" id="SM00166">
    <property type="entry name" value="UBX"/>
    <property type="match status" value="1"/>
</dbReference>
<reference evidence="9" key="1">
    <citation type="submission" date="2022-07" db="EMBL/GenBank/DDBJ databases">
        <title>Phylogenomic reconstructions and comparative analyses of Kickxellomycotina fungi.</title>
        <authorList>
            <person name="Reynolds N.K."/>
            <person name="Stajich J.E."/>
            <person name="Barry K."/>
            <person name="Grigoriev I.V."/>
            <person name="Crous P."/>
            <person name="Smith M.E."/>
        </authorList>
    </citation>
    <scope>NUCLEOTIDE SEQUENCE</scope>
    <source>
        <strain evidence="9">NBRC 105413</strain>
    </source>
</reference>
<dbReference type="PROSITE" id="PS51741">
    <property type="entry name" value="F_BAR"/>
    <property type="match status" value="1"/>
</dbReference>
<evidence type="ECO:0000259" key="7">
    <source>
        <dbReference type="PROSITE" id="PS50033"/>
    </source>
</evidence>
<feature type="region of interest" description="Disordered" evidence="5">
    <location>
        <begin position="353"/>
        <end position="375"/>
    </location>
</feature>
<feature type="domain" description="UBX" evidence="7">
    <location>
        <begin position="215"/>
        <end position="293"/>
    </location>
</feature>
<evidence type="ECO:0000259" key="8">
    <source>
        <dbReference type="PROSITE" id="PS51741"/>
    </source>
</evidence>
<dbReference type="InterPro" id="IPR001012">
    <property type="entry name" value="UBX_dom"/>
</dbReference>
<dbReference type="SUPFAM" id="SSF57889">
    <property type="entry name" value="Cysteine-rich domain"/>
    <property type="match status" value="1"/>
</dbReference>
<dbReference type="Pfam" id="PF00611">
    <property type="entry name" value="FCH"/>
    <property type="match status" value="1"/>
</dbReference>
<dbReference type="GO" id="GO:0030036">
    <property type="term" value="P:actin cytoskeleton organization"/>
    <property type="evidence" value="ECO:0007669"/>
    <property type="project" value="UniProtKB-ARBA"/>
</dbReference>
<evidence type="ECO:0000313" key="9">
    <source>
        <dbReference type="EMBL" id="KAJ1648026.1"/>
    </source>
</evidence>
<dbReference type="Pfam" id="PF00789">
    <property type="entry name" value="UBX"/>
    <property type="match status" value="1"/>
</dbReference>
<dbReference type="GO" id="GO:0030864">
    <property type="term" value="C:cortical actin cytoskeleton"/>
    <property type="evidence" value="ECO:0007669"/>
    <property type="project" value="UniProtKB-ARBA"/>
</dbReference>
<name>A0A9W7XQH9_9FUNG</name>
<evidence type="ECO:0000313" key="10">
    <source>
        <dbReference type="Proteomes" id="UP001145021"/>
    </source>
</evidence>
<dbReference type="SUPFAM" id="SSF103657">
    <property type="entry name" value="BAR/IMD domain-like"/>
    <property type="match status" value="1"/>
</dbReference>
<feature type="domain" description="SH3" evidence="6">
    <location>
        <begin position="732"/>
        <end position="790"/>
    </location>
</feature>
<comment type="caution">
    <text evidence="9">The sequence shown here is derived from an EMBL/GenBank/DDBJ whole genome shotgun (WGS) entry which is preliminary data.</text>
</comment>
<dbReference type="PANTHER" id="PTHR15735">
    <property type="entry name" value="FCH AND DOUBLE SH3 DOMAINS PROTEIN"/>
    <property type="match status" value="1"/>
</dbReference>
<dbReference type="InterPro" id="IPR031160">
    <property type="entry name" value="F_BAR_dom"/>
</dbReference>
<sequence>MPEQHLQWYKGALDNAAKRAAADGKVLLVCLFSDSKQKADLEQKLTSPSLLSLLAKDCVVFCLLKDTEDEKALSRLFSISSFPLVMLVHPSGTVKLTGNDINEKNIELHIGKKLESPNNCNNDAISSPSTPTTPLNTIENEEILDWQSREAERLRKKLAKQRAKDAVYIKQLRANIKDDRKTYNYIHRQESSTAQISRTPSAASLADESLRNTFEGIKQCRLLFRANDGQMVSGDFARDATLGEVKLFLERKLGISRGDIEVTKTLPRIVLGKDHDEKTLLELQLVPSATLLLRFSAKPAPNEFGVVNGHVESQLKLYGGLAQLLAEKASAEKEYGRKLMELSRNFQSQLSSINNSKNESANRDSMQSSNQEESTGNIELFPAASKWALYLEGEGNLHLKLAASISSKVVNELQRDIGSLDSTRKQNLEFYHRLLTERDTVYALKDSMKEYFDSRSKILATTQHKLERATSEKELEKLRKMAVKHKAKCNHAKNEYILQVAKANAIKNAINHQFTPQIMNSMQAIDEQRVAVIKRLLLQFMEAQTSIHAKMVSNARETIKVLNFISPKADSQMFVYHRLQSGASKWDEPQDFRVVVDKASGDTDHMPLDGESQVILRNLFIDSRLKSENFEAEAREKLQVAEKIRQRILSGVENCEKEIDNAATAERQAILAQFEIIQSQALCAMIEKHLGHVDPGCPHNFKQTSVTISKTCDCCNKSIGGLKRKAARCIDDGHEYVVALFDFAGRSAEELTFAAGDRIRVVSRDIGGGWMRGTLNGHEGRLPRNYIKTE</sequence>
<dbReference type="InterPro" id="IPR046349">
    <property type="entry name" value="C1-like_sf"/>
</dbReference>
<proteinExistence type="predicted"/>
<dbReference type="InterPro" id="IPR029071">
    <property type="entry name" value="Ubiquitin-like_domsf"/>
</dbReference>
<dbReference type="CDD" id="cd00174">
    <property type="entry name" value="SH3"/>
    <property type="match status" value="1"/>
</dbReference>
<dbReference type="PANTHER" id="PTHR15735:SF20">
    <property type="entry name" value="HIGH OSMOLARITY SIGNALING PROTEIN SHO1"/>
    <property type="match status" value="1"/>
</dbReference>
<feature type="coiled-coil region" evidence="4">
    <location>
        <begin position="468"/>
        <end position="495"/>
    </location>
</feature>
<gene>
    <name evidence="9" type="primary">bzz1_2</name>
    <name evidence="9" type="ORF">LPJ64_000643</name>
</gene>
<evidence type="ECO:0000256" key="3">
    <source>
        <dbReference type="PROSITE-ProRule" id="PRU01077"/>
    </source>
</evidence>
<dbReference type="AlphaFoldDB" id="A0A9W7XQH9"/>
<keyword evidence="3 4" id="KW-0175">Coiled coil</keyword>
<dbReference type="Proteomes" id="UP001145021">
    <property type="component" value="Unassembled WGS sequence"/>
</dbReference>
<dbReference type="InterPro" id="IPR001060">
    <property type="entry name" value="FCH_dom"/>
</dbReference>
<evidence type="ECO:0000256" key="4">
    <source>
        <dbReference type="SAM" id="Coils"/>
    </source>
</evidence>
<dbReference type="Gene3D" id="2.30.30.40">
    <property type="entry name" value="SH3 Domains"/>
    <property type="match status" value="1"/>
</dbReference>
<dbReference type="InterPro" id="IPR027267">
    <property type="entry name" value="AH/BAR_dom_sf"/>
</dbReference>
<dbReference type="EMBL" id="JANBOH010000013">
    <property type="protein sequence ID" value="KAJ1648026.1"/>
    <property type="molecule type" value="Genomic_DNA"/>
</dbReference>
<dbReference type="SUPFAM" id="SSF52833">
    <property type="entry name" value="Thioredoxin-like"/>
    <property type="match status" value="1"/>
</dbReference>
<dbReference type="SMART" id="SM00326">
    <property type="entry name" value="SH3"/>
    <property type="match status" value="1"/>
</dbReference>
<keyword evidence="10" id="KW-1185">Reference proteome</keyword>
<dbReference type="InterPro" id="IPR036249">
    <property type="entry name" value="Thioredoxin-like_sf"/>
</dbReference>
<accession>A0A9W7XQH9</accession>
<feature type="domain" description="F-BAR" evidence="8">
    <location>
        <begin position="287"/>
        <end position="570"/>
    </location>
</feature>
<evidence type="ECO:0000259" key="6">
    <source>
        <dbReference type="PROSITE" id="PS50002"/>
    </source>
</evidence>
<organism evidence="9 10">
    <name type="scientific">Coemansia asiatica</name>
    <dbReference type="NCBI Taxonomy" id="1052880"/>
    <lineage>
        <taxon>Eukaryota</taxon>
        <taxon>Fungi</taxon>
        <taxon>Fungi incertae sedis</taxon>
        <taxon>Zoopagomycota</taxon>
        <taxon>Kickxellomycotina</taxon>
        <taxon>Kickxellomycetes</taxon>
        <taxon>Kickxellales</taxon>
        <taxon>Kickxellaceae</taxon>
        <taxon>Coemansia</taxon>
    </lineage>
</organism>
<evidence type="ECO:0000256" key="5">
    <source>
        <dbReference type="SAM" id="MobiDB-lite"/>
    </source>
</evidence>
<dbReference type="SUPFAM" id="SSF54236">
    <property type="entry name" value="Ubiquitin-like"/>
    <property type="match status" value="1"/>
</dbReference>
<dbReference type="Gene3D" id="3.40.30.10">
    <property type="entry name" value="Glutaredoxin"/>
    <property type="match status" value="1"/>
</dbReference>
<dbReference type="Gene3D" id="3.10.20.90">
    <property type="entry name" value="Phosphatidylinositol 3-kinase Catalytic Subunit, Chain A, domain 1"/>
    <property type="match status" value="1"/>
</dbReference>
<dbReference type="Gene3D" id="1.20.1270.60">
    <property type="entry name" value="Arfaptin homology (AH) domain/BAR domain"/>
    <property type="match status" value="1"/>
</dbReference>
<dbReference type="PRINTS" id="PR00452">
    <property type="entry name" value="SH3DOMAIN"/>
</dbReference>
<dbReference type="PROSITE" id="PS50002">
    <property type="entry name" value="SH3"/>
    <property type="match status" value="1"/>
</dbReference>
<dbReference type="InterPro" id="IPR001452">
    <property type="entry name" value="SH3_domain"/>
</dbReference>
<dbReference type="GO" id="GO:0030833">
    <property type="term" value="P:regulation of actin filament polymerization"/>
    <property type="evidence" value="ECO:0007669"/>
    <property type="project" value="TreeGrafter"/>
</dbReference>
<dbReference type="PROSITE" id="PS50033">
    <property type="entry name" value="UBX"/>
    <property type="match status" value="1"/>
</dbReference>
<dbReference type="Pfam" id="PF14604">
    <property type="entry name" value="SH3_9"/>
    <property type="match status" value="1"/>
</dbReference>
<keyword evidence="1 2" id="KW-0728">SH3 domain</keyword>
<protein>
    <submittedName>
        <fullName evidence="9">Protein BZZ1</fullName>
    </submittedName>
</protein>